<keyword evidence="8" id="KW-0720">Serine protease</keyword>
<gene>
    <name evidence="10" type="primary">cphB</name>
    <name evidence="10" type="ORF">Spb1_35440</name>
</gene>
<dbReference type="SUPFAM" id="SSF52317">
    <property type="entry name" value="Class I glutamine amidotransferase-like"/>
    <property type="match status" value="2"/>
</dbReference>
<comment type="similarity">
    <text evidence="3">Belongs to the peptidase S51 family.</text>
</comment>
<comment type="catalytic activity">
    <reaction evidence="1">
        <text>[L-4-(L-arginin-2-N-yl)aspartate](n) + H2O = [L-4-(L-arginin-2-N-yl)aspartate](n-1) + L-4-(L-arginin-2-N-yl)aspartate</text>
        <dbReference type="Rhea" id="RHEA:12845"/>
        <dbReference type="Rhea" id="RHEA-COMP:13728"/>
        <dbReference type="Rhea" id="RHEA-COMP:13734"/>
        <dbReference type="ChEBI" id="CHEBI:15377"/>
        <dbReference type="ChEBI" id="CHEBI:137986"/>
        <dbReference type="ChEBI" id="CHEBI:137991"/>
        <dbReference type="EC" id="3.4.15.6"/>
    </reaction>
</comment>
<dbReference type="Proteomes" id="UP000315349">
    <property type="component" value="Chromosome"/>
</dbReference>
<evidence type="ECO:0000256" key="6">
    <source>
        <dbReference type="ARBA" id="ARBA00022670"/>
    </source>
</evidence>
<dbReference type="GO" id="GO:0008236">
    <property type="term" value="F:serine-type peptidase activity"/>
    <property type="evidence" value="ECO:0007669"/>
    <property type="project" value="UniProtKB-KW"/>
</dbReference>
<dbReference type="InterPro" id="IPR005320">
    <property type="entry name" value="Peptidase_S51"/>
</dbReference>
<dbReference type="GO" id="GO:0004180">
    <property type="term" value="F:carboxypeptidase activity"/>
    <property type="evidence" value="ECO:0007669"/>
    <property type="project" value="UniProtKB-KW"/>
</dbReference>
<dbReference type="PANTHER" id="PTHR36175:SF1">
    <property type="entry name" value="CYANOPHYCINASE"/>
    <property type="match status" value="1"/>
</dbReference>
<dbReference type="GO" id="GO:0008241">
    <property type="term" value="F:peptidyl-dipeptidase activity"/>
    <property type="evidence" value="ECO:0007669"/>
    <property type="project" value="UniProtKB-EC"/>
</dbReference>
<dbReference type="InterPro" id="IPR029062">
    <property type="entry name" value="Class_I_gatase-like"/>
</dbReference>
<keyword evidence="6" id="KW-0645">Protease</keyword>
<comment type="function">
    <text evidence="2">Exopeptidase that catalyzes the hydrolytic cleavage of multi-L-arginyl-poly-L-aspartic acid (cyanophycin; a water-insoluble reserve polymer) into aspartate-arginine dipeptides.</text>
</comment>
<keyword evidence="10" id="KW-0121">Carboxypeptidase</keyword>
<dbReference type="Pfam" id="PF03575">
    <property type="entry name" value="Peptidase_S51"/>
    <property type="match status" value="2"/>
</dbReference>
<protein>
    <recommendedName>
        <fullName evidence="5">Cyanophycinase</fullName>
        <ecNumber evidence="4">3.4.15.6</ecNumber>
    </recommendedName>
</protein>
<evidence type="ECO:0000256" key="3">
    <source>
        <dbReference type="ARBA" id="ARBA00006534"/>
    </source>
</evidence>
<organism evidence="10 11">
    <name type="scientific">Planctopirus ephydatiae</name>
    <dbReference type="NCBI Taxonomy" id="2528019"/>
    <lineage>
        <taxon>Bacteria</taxon>
        <taxon>Pseudomonadati</taxon>
        <taxon>Planctomycetota</taxon>
        <taxon>Planctomycetia</taxon>
        <taxon>Planctomycetales</taxon>
        <taxon>Planctomycetaceae</taxon>
        <taxon>Planctopirus</taxon>
    </lineage>
</organism>
<reference evidence="10 11" key="1">
    <citation type="submission" date="2019-02" db="EMBL/GenBank/DDBJ databases">
        <title>Deep-cultivation of Planctomycetes and their phenomic and genomic characterization uncovers novel biology.</title>
        <authorList>
            <person name="Wiegand S."/>
            <person name="Jogler M."/>
            <person name="Boedeker C."/>
            <person name="Pinto D."/>
            <person name="Vollmers J."/>
            <person name="Rivas-Marin E."/>
            <person name="Kohn T."/>
            <person name="Peeters S.H."/>
            <person name="Heuer A."/>
            <person name="Rast P."/>
            <person name="Oberbeckmann S."/>
            <person name="Bunk B."/>
            <person name="Jeske O."/>
            <person name="Meyerdierks A."/>
            <person name="Storesund J.E."/>
            <person name="Kallscheuer N."/>
            <person name="Luecker S."/>
            <person name="Lage O.M."/>
            <person name="Pohl T."/>
            <person name="Merkel B.J."/>
            <person name="Hornburger P."/>
            <person name="Mueller R.-W."/>
            <person name="Bruemmer F."/>
            <person name="Labrenz M."/>
            <person name="Spormann A.M."/>
            <person name="Op den Camp H."/>
            <person name="Overmann J."/>
            <person name="Amann R."/>
            <person name="Jetten M.S.M."/>
            <person name="Mascher T."/>
            <person name="Medema M.H."/>
            <person name="Devos D.P."/>
            <person name="Kaster A.-K."/>
            <person name="Ovreas L."/>
            <person name="Rohde M."/>
            <person name="Galperin M.Y."/>
            <person name="Jogler C."/>
        </authorList>
    </citation>
    <scope>NUCLEOTIDE SEQUENCE [LARGE SCALE GENOMIC DNA]</scope>
    <source>
        <strain evidence="10 11">Spb1</strain>
    </source>
</reference>
<dbReference type="InterPro" id="IPR011811">
    <property type="entry name" value="Peptidase_S51_cyanophycinase"/>
</dbReference>
<evidence type="ECO:0000313" key="11">
    <source>
        <dbReference type="Proteomes" id="UP000315349"/>
    </source>
</evidence>
<evidence type="ECO:0000256" key="8">
    <source>
        <dbReference type="ARBA" id="ARBA00022825"/>
    </source>
</evidence>
<dbReference type="AlphaFoldDB" id="A0A518GSN8"/>
<dbReference type="GO" id="GO:0006508">
    <property type="term" value="P:proteolysis"/>
    <property type="evidence" value="ECO:0007669"/>
    <property type="project" value="UniProtKB-KW"/>
</dbReference>
<dbReference type="NCBIfam" id="TIGR02069">
    <property type="entry name" value="cyanophycinase"/>
    <property type="match status" value="2"/>
</dbReference>
<evidence type="ECO:0000313" key="10">
    <source>
        <dbReference type="EMBL" id="QDV31599.1"/>
    </source>
</evidence>
<dbReference type="EC" id="3.4.15.6" evidence="4"/>
<evidence type="ECO:0000256" key="2">
    <source>
        <dbReference type="ARBA" id="ARBA00002039"/>
    </source>
</evidence>
<evidence type="ECO:0000256" key="5">
    <source>
        <dbReference type="ARBA" id="ARBA00015719"/>
    </source>
</evidence>
<dbReference type="CDD" id="cd03145">
    <property type="entry name" value="GAT1_cyanophycinase"/>
    <property type="match status" value="2"/>
</dbReference>
<dbReference type="Gene3D" id="3.40.50.880">
    <property type="match status" value="2"/>
</dbReference>
<evidence type="ECO:0000256" key="7">
    <source>
        <dbReference type="ARBA" id="ARBA00022801"/>
    </source>
</evidence>
<accession>A0A518GSN8</accession>
<name>A0A518GSN8_9PLAN</name>
<dbReference type="PANTHER" id="PTHR36175">
    <property type="entry name" value="CYANOPHYCINASE"/>
    <property type="match status" value="1"/>
</dbReference>
<sequence>MIPAGWGTSIGRPKTPYCPASLRDLSFLAHGMPSLSIATKESAKDGEAKLPELTSSDVANLQSFPSGAEGNQRAQLQKHKHLTPSFPLFLASLVFVGSLLASGLCIDAAPPLHIDLATEVEPPVSATLPLPAAPLEMATWAPEPIEGSLVIAGGGVLPPAIFEKFMELAGDSAARLVIIPTASIYAGTPEIEPKVDPWRHRNAASVHVLHTRSREEANTDEFSRILDQATGVWFMGGNQNWITSVYAETRTEERLSALLQRGGVIGGTSAGAAIMSQVMITGGKYYPQLGEGLGFLQGVVVDQHFLKRQRETRLKSALTLRPGHVGVGIDEGTALVVQGRRFDVVGESEVVVYLPENSRKPLKETRISHGRSTDFVTLCRAAIERAAEDDKQTLEVRQPSIARTQVPQGTLVIVGGGATPAAAIERFIEAAGGPEAPMVVVSNALGDEAPPASQVVNWLTKAGARNVSQLHTSSRAEAHDPEKAKLLESARGIWFTGGRQWRLVDRYLDTPMLSHFQNVLKRGGVIGGTSAGASIQGSYLVRGNPEGNREISAEGYERGFGFLPGVAIDQHFSERQRLADLVSLKTRYPELVAMGIDESTAVIVKGTQLEVIGKQTVTILDRTEFDRTGPHDPSGSERKLEPAVVRSGEAYDFVSQKRIAIADKSAQIDSPAVTINSSSINVTENKSSEAVDLEKDLALPATGDSPPALKRPAMRTSAGQ</sequence>
<keyword evidence="7 10" id="KW-0378">Hydrolase</keyword>
<evidence type="ECO:0000256" key="1">
    <source>
        <dbReference type="ARBA" id="ARBA00001092"/>
    </source>
</evidence>
<dbReference type="EMBL" id="CP036299">
    <property type="protein sequence ID" value="QDV31599.1"/>
    <property type="molecule type" value="Genomic_DNA"/>
</dbReference>
<proteinExistence type="inferred from homology"/>
<dbReference type="KEGG" id="peh:Spb1_35440"/>
<keyword evidence="11" id="KW-1185">Reference proteome</keyword>
<evidence type="ECO:0000256" key="4">
    <source>
        <dbReference type="ARBA" id="ARBA00013115"/>
    </source>
</evidence>
<evidence type="ECO:0000256" key="9">
    <source>
        <dbReference type="SAM" id="MobiDB-lite"/>
    </source>
</evidence>
<feature type="region of interest" description="Disordered" evidence="9">
    <location>
        <begin position="697"/>
        <end position="720"/>
    </location>
</feature>